<dbReference type="Gramene" id="mRNA:HanXRQr2_Chr16g0747891">
    <property type="protein sequence ID" value="mRNA:HanXRQr2_Chr16g0747891"/>
    <property type="gene ID" value="HanXRQr2_Chr16g0747891"/>
</dbReference>
<sequence length="274" mass="31051">MFLDQIARIDFHLDNWGKSSLDFLSGSKERFMKALDLAWNYSAYWGDVENSNMLIYIASILDPRQKTDCMEEYFLNRKYKHDYTDEGVPTWKKKAEWVVAAAYDLFNEYVGMTGAQHQTAKFQSSGYMSYLYHYTGPTGLFQKRVVGFGGNVGCKSEIDIYLDEDFDEYDGFDVLLWWKVNSERFPVLSRMAKDVLAIPISAVALESDINVGGNLLDDFRSSLSPSMVEAVVCTQDWINKSNKQIKGKKGSTKLADKILKGINEQLEGGMSGCG</sequence>
<gene>
    <name evidence="4" type="ORF">HannXRQ_Chr02g0039621</name>
    <name evidence="3" type="ORF">HanXRQr2_Chr16g0747891</name>
</gene>
<evidence type="ECO:0000313" key="5">
    <source>
        <dbReference type="Proteomes" id="UP000215914"/>
    </source>
</evidence>
<dbReference type="AlphaFoldDB" id="A0A251VE77"/>
<dbReference type="EMBL" id="CM007891">
    <property type="protein sequence ID" value="OTG33890.1"/>
    <property type="molecule type" value="Genomic_DNA"/>
</dbReference>
<dbReference type="PANTHER" id="PTHR23272">
    <property type="entry name" value="BED FINGER-RELATED"/>
    <property type="match status" value="1"/>
</dbReference>
<organism evidence="4 5">
    <name type="scientific">Helianthus annuus</name>
    <name type="common">Common sunflower</name>
    <dbReference type="NCBI Taxonomy" id="4232"/>
    <lineage>
        <taxon>Eukaryota</taxon>
        <taxon>Viridiplantae</taxon>
        <taxon>Streptophyta</taxon>
        <taxon>Embryophyta</taxon>
        <taxon>Tracheophyta</taxon>
        <taxon>Spermatophyta</taxon>
        <taxon>Magnoliopsida</taxon>
        <taxon>eudicotyledons</taxon>
        <taxon>Gunneridae</taxon>
        <taxon>Pentapetalae</taxon>
        <taxon>asterids</taxon>
        <taxon>campanulids</taxon>
        <taxon>Asterales</taxon>
        <taxon>Asteraceae</taxon>
        <taxon>Asteroideae</taxon>
        <taxon>Heliantheae alliance</taxon>
        <taxon>Heliantheae</taxon>
        <taxon>Helianthus</taxon>
    </lineage>
</organism>
<keyword evidence="5" id="KW-1185">Reference proteome</keyword>
<dbReference type="STRING" id="4232.A0A251VE77"/>
<reference evidence="3" key="3">
    <citation type="submission" date="2020-06" db="EMBL/GenBank/DDBJ databases">
        <title>Helianthus annuus Genome sequencing and assembly Release 2.</title>
        <authorList>
            <person name="Gouzy J."/>
            <person name="Langlade N."/>
            <person name="Munos S."/>
        </authorList>
    </citation>
    <scope>NUCLEOTIDE SEQUENCE</scope>
    <source>
        <tissue evidence="3">Leaves</tissue>
    </source>
</reference>
<dbReference type="SUPFAM" id="SSF53098">
    <property type="entry name" value="Ribonuclease H-like"/>
    <property type="match status" value="1"/>
</dbReference>
<evidence type="ECO:0000259" key="1">
    <source>
        <dbReference type="Pfam" id="PF05699"/>
    </source>
</evidence>
<proteinExistence type="predicted"/>
<name>A0A251VE77_HELAN</name>
<dbReference type="InterPro" id="IPR008906">
    <property type="entry name" value="HATC_C_dom"/>
</dbReference>
<dbReference type="InParanoid" id="A0A251VE77"/>
<dbReference type="InterPro" id="IPR025525">
    <property type="entry name" value="hAT-like_transposase_RNase-H"/>
</dbReference>
<dbReference type="EMBL" id="MNCJ02000331">
    <property type="protein sequence ID" value="KAF5759974.1"/>
    <property type="molecule type" value="Genomic_DNA"/>
</dbReference>
<reference evidence="4" key="2">
    <citation type="submission" date="2017-02" db="EMBL/GenBank/DDBJ databases">
        <title>Sunflower complete genome.</title>
        <authorList>
            <person name="Langlade N."/>
            <person name="Munos S."/>
        </authorList>
    </citation>
    <scope>NUCLEOTIDE SEQUENCE [LARGE SCALE GENOMIC DNA]</scope>
    <source>
        <tissue evidence="4">Leaves</tissue>
    </source>
</reference>
<feature type="domain" description="hAT-like transposase RNase-H fold" evidence="2">
    <location>
        <begin position="2"/>
        <end position="82"/>
    </location>
</feature>
<reference evidence="3 5" key="1">
    <citation type="journal article" date="2017" name="Nature">
        <title>The sunflower genome provides insights into oil metabolism, flowering and Asterid evolution.</title>
        <authorList>
            <person name="Badouin H."/>
            <person name="Gouzy J."/>
            <person name="Grassa C.J."/>
            <person name="Murat F."/>
            <person name="Staton S.E."/>
            <person name="Cottret L."/>
            <person name="Lelandais-Briere C."/>
            <person name="Owens G.L."/>
            <person name="Carrere S."/>
            <person name="Mayjonade B."/>
            <person name="Legrand L."/>
            <person name="Gill N."/>
            <person name="Kane N.C."/>
            <person name="Bowers J.E."/>
            <person name="Hubner S."/>
            <person name="Bellec A."/>
            <person name="Berard A."/>
            <person name="Berges H."/>
            <person name="Blanchet N."/>
            <person name="Boniface M.C."/>
            <person name="Brunel D."/>
            <person name="Catrice O."/>
            <person name="Chaidir N."/>
            <person name="Claudel C."/>
            <person name="Donnadieu C."/>
            <person name="Faraut T."/>
            <person name="Fievet G."/>
            <person name="Helmstetter N."/>
            <person name="King M."/>
            <person name="Knapp S.J."/>
            <person name="Lai Z."/>
            <person name="Le Paslier M.C."/>
            <person name="Lippi Y."/>
            <person name="Lorenzon L."/>
            <person name="Mandel J.R."/>
            <person name="Marage G."/>
            <person name="Marchand G."/>
            <person name="Marquand E."/>
            <person name="Bret-Mestries E."/>
            <person name="Morien E."/>
            <person name="Nambeesan S."/>
            <person name="Nguyen T."/>
            <person name="Pegot-Espagnet P."/>
            <person name="Pouilly N."/>
            <person name="Raftis F."/>
            <person name="Sallet E."/>
            <person name="Schiex T."/>
            <person name="Thomas J."/>
            <person name="Vandecasteele C."/>
            <person name="Vares D."/>
            <person name="Vear F."/>
            <person name="Vautrin S."/>
            <person name="Crespi M."/>
            <person name="Mangin B."/>
            <person name="Burke J.M."/>
            <person name="Salse J."/>
            <person name="Munos S."/>
            <person name="Vincourt P."/>
            <person name="Rieseberg L.H."/>
            <person name="Langlade N.B."/>
        </authorList>
    </citation>
    <scope>NUCLEOTIDE SEQUENCE [LARGE SCALE GENOMIC DNA]</scope>
    <source>
        <strain evidence="5">cv. SF193</strain>
        <tissue evidence="3">Leaves</tissue>
    </source>
</reference>
<dbReference type="Pfam" id="PF14372">
    <property type="entry name" value="hAT-like_RNase-H"/>
    <property type="match status" value="1"/>
</dbReference>
<dbReference type="PANTHER" id="PTHR23272:SF190">
    <property type="entry name" value="ZINC FINGER, BED-TYPE-RELATED"/>
    <property type="match status" value="1"/>
</dbReference>
<feature type="domain" description="HAT C-terminal dimerisation" evidence="1">
    <location>
        <begin position="157"/>
        <end position="238"/>
    </location>
</feature>
<protein>
    <submittedName>
        <fullName evidence="3">HAT dimerization domain, ribonuclease H-like superfamily, hAT-like transposase, RNase-H</fullName>
    </submittedName>
    <submittedName>
        <fullName evidence="4">Putative HAT, C-terminal dimerization domain-containing protein</fullName>
    </submittedName>
</protein>
<evidence type="ECO:0000313" key="4">
    <source>
        <dbReference type="EMBL" id="OTG33890.1"/>
    </source>
</evidence>
<dbReference type="Proteomes" id="UP000215914">
    <property type="component" value="Chromosome 2"/>
</dbReference>
<evidence type="ECO:0000313" key="3">
    <source>
        <dbReference type="EMBL" id="KAF5759974.1"/>
    </source>
</evidence>
<evidence type="ECO:0000259" key="2">
    <source>
        <dbReference type="Pfam" id="PF14372"/>
    </source>
</evidence>
<dbReference type="GO" id="GO:0003677">
    <property type="term" value="F:DNA binding"/>
    <property type="evidence" value="ECO:0007669"/>
    <property type="project" value="InterPro"/>
</dbReference>
<dbReference type="GO" id="GO:0046983">
    <property type="term" value="F:protein dimerization activity"/>
    <property type="evidence" value="ECO:0007669"/>
    <property type="project" value="InterPro"/>
</dbReference>
<dbReference type="InterPro" id="IPR012337">
    <property type="entry name" value="RNaseH-like_sf"/>
</dbReference>
<accession>A0A251VE77</accession>
<dbReference type="Pfam" id="PF05699">
    <property type="entry name" value="Dimer_Tnp_hAT"/>
    <property type="match status" value="1"/>
</dbReference>